<comment type="similarity">
    <text evidence="1">Belongs to the GCN1 family.</text>
</comment>
<dbReference type="InterPro" id="IPR056810">
    <property type="entry name" value="GNC1-like_N"/>
</dbReference>
<dbReference type="GO" id="GO:0006417">
    <property type="term" value="P:regulation of translation"/>
    <property type="evidence" value="ECO:0007669"/>
    <property type="project" value="TreeGrafter"/>
</dbReference>
<dbReference type="PANTHER" id="PTHR23346">
    <property type="entry name" value="TRANSLATIONAL ACTIVATOR GCN1-RELATED"/>
    <property type="match status" value="1"/>
</dbReference>
<accession>A0A453H8Q6</accession>
<dbReference type="Proteomes" id="UP000015105">
    <property type="component" value="Chromosome 4D"/>
</dbReference>
<reference evidence="5" key="2">
    <citation type="journal article" date="2017" name="Nat. Plants">
        <title>The Aegilops tauschii genome reveals multiple impacts of transposons.</title>
        <authorList>
            <person name="Zhao G."/>
            <person name="Zou C."/>
            <person name="Li K."/>
            <person name="Wang K."/>
            <person name="Li T."/>
            <person name="Gao L."/>
            <person name="Zhang X."/>
            <person name="Wang H."/>
            <person name="Yang Z."/>
            <person name="Liu X."/>
            <person name="Jiang W."/>
            <person name="Mao L."/>
            <person name="Kong X."/>
            <person name="Jiao Y."/>
            <person name="Jia J."/>
        </authorList>
    </citation>
    <scope>NUCLEOTIDE SEQUENCE [LARGE SCALE GENOMIC DNA]</scope>
    <source>
        <strain evidence="5">cv. AL8/78</strain>
    </source>
</reference>
<evidence type="ECO:0000259" key="3">
    <source>
        <dbReference type="Pfam" id="PF24993"/>
    </source>
</evidence>
<dbReference type="GO" id="GO:0034198">
    <property type="term" value="P:cellular response to amino acid starvation"/>
    <property type="evidence" value="ECO:0007669"/>
    <property type="project" value="TreeGrafter"/>
</dbReference>
<name>A0A453H8Q6_AEGTS</name>
<evidence type="ECO:0000313" key="4">
    <source>
        <dbReference type="EnsemblPlants" id="AET4Gv20109000.13"/>
    </source>
</evidence>
<reference evidence="4" key="4">
    <citation type="submission" date="2019-03" db="UniProtKB">
        <authorList>
            <consortium name="EnsemblPlants"/>
        </authorList>
    </citation>
    <scope>IDENTIFICATION</scope>
</reference>
<proteinExistence type="inferred from homology"/>
<sequence>MVAQDAAPEEALRAAAAEVSTPSATRRLRLFRDTLPPLLAKATESPSDTTLLVDLIFQTLPLYDDRASRKAVDDMVIQALSESTFMKTFAATLVQSMEKNLKVTSPLACFKLLRWSCYLLKWTQFATLSKGGFSRLANAQAVLSQVLMNGSFRQRRTCKQLFIRLFSESVGMYKMYIEEVKDLRIATKDSPAFINLILDFTVTSSSLFSEYKPVFLDLYVKTILSSKDRPSEAASEAFKPLFVDIGHEDFKNVILPSCIKMLKRNPEIVLKSIGHLLLTVRLDLSNYAMEFMPVILPQARHSDEERRNNALNIVGTLSDKSSDPDTLPSMFNAIKAILGGSEGKLSLPYQRIGMLNALEQLSRFPPKQISRLAPSVSSFLLTCYKGDGIEEVKLATLSTLGSWASVSSEAVQPDVVSFITAGLKEKDTLRKGHLKLIRVICRKSDSLTKVTSLLDHLIQLSKTGFSKATQRLDGIYALYAVSRLAAIDAKADGSIVKEKLWTLIAQSEPSLISVQLLSKLTDEDCLTCVDLLQSLLVDHLFRIQEYFSIQSLLQVLIYLVCHPSWAVRKIAYDATKNILSSSGALAEDLLFLFTSWLSLVGERVLILKQSDMDSFGDSQLPFIPSTEVLVKCLFLIAPYAIDHSQRSYARLILCSHHPCISSSGSPAGVWKRLQKRLKQQNISFTDLIFPNITVICKHFIELPDRTLHDGFSENDIKIFFTSEGQLSTEQGVYVAEAVASKNTKLAKGRFRAYDGQDALACNTL</sequence>
<organism evidence="4 5">
    <name type="scientific">Aegilops tauschii subsp. strangulata</name>
    <name type="common">Goatgrass</name>
    <dbReference type="NCBI Taxonomy" id="200361"/>
    <lineage>
        <taxon>Eukaryota</taxon>
        <taxon>Viridiplantae</taxon>
        <taxon>Streptophyta</taxon>
        <taxon>Embryophyta</taxon>
        <taxon>Tracheophyta</taxon>
        <taxon>Spermatophyta</taxon>
        <taxon>Magnoliopsida</taxon>
        <taxon>Liliopsida</taxon>
        <taxon>Poales</taxon>
        <taxon>Poaceae</taxon>
        <taxon>BOP clade</taxon>
        <taxon>Pooideae</taxon>
        <taxon>Triticodae</taxon>
        <taxon>Triticeae</taxon>
        <taxon>Triticinae</taxon>
        <taxon>Aegilops</taxon>
    </lineage>
</organism>
<dbReference type="GO" id="GO:0005829">
    <property type="term" value="C:cytosol"/>
    <property type="evidence" value="ECO:0007669"/>
    <property type="project" value="TreeGrafter"/>
</dbReference>
<reference evidence="4" key="5">
    <citation type="journal article" date="2021" name="G3 (Bethesda)">
        <title>Aegilops tauschii genome assembly Aet v5.0 features greater sequence contiguity and improved annotation.</title>
        <authorList>
            <person name="Wang L."/>
            <person name="Zhu T."/>
            <person name="Rodriguez J.C."/>
            <person name="Deal K.R."/>
            <person name="Dubcovsky J."/>
            <person name="McGuire P.E."/>
            <person name="Lux T."/>
            <person name="Spannagl M."/>
            <person name="Mayer K.F.X."/>
            <person name="Baldrich P."/>
            <person name="Meyers B.C."/>
            <person name="Huo N."/>
            <person name="Gu Y.Q."/>
            <person name="Zhou H."/>
            <person name="Devos K.M."/>
            <person name="Bennetzen J.L."/>
            <person name="Unver T."/>
            <person name="Budak H."/>
            <person name="Gulick P.J."/>
            <person name="Galiba G."/>
            <person name="Kalapos B."/>
            <person name="Nelson D.R."/>
            <person name="Li P."/>
            <person name="You F.M."/>
            <person name="Luo M.C."/>
            <person name="Dvorak J."/>
        </authorList>
    </citation>
    <scope>NUCLEOTIDE SEQUENCE [LARGE SCALE GENOMIC DNA]</scope>
    <source>
        <strain evidence="4">cv. AL8/78</strain>
    </source>
</reference>
<dbReference type="Gene3D" id="1.25.10.10">
    <property type="entry name" value="Leucine-rich Repeat Variant"/>
    <property type="match status" value="1"/>
</dbReference>
<dbReference type="InterPro" id="IPR011989">
    <property type="entry name" value="ARM-like"/>
</dbReference>
<dbReference type="GO" id="GO:0019887">
    <property type="term" value="F:protein kinase regulator activity"/>
    <property type="evidence" value="ECO:0007669"/>
    <property type="project" value="TreeGrafter"/>
</dbReference>
<dbReference type="AlphaFoldDB" id="A0A453H8Q6"/>
<dbReference type="Pfam" id="PF24993">
    <property type="entry name" value="GNC1_N"/>
    <property type="match status" value="1"/>
</dbReference>
<reference evidence="4" key="3">
    <citation type="journal article" date="2017" name="Nature">
        <title>Genome sequence of the progenitor of the wheat D genome Aegilops tauschii.</title>
        <authorList>
            <person name="Luo M.C."/>
            <person name="Gu Y.Q."/>
            <person name="Puiu D."/>
            <person name="Wang H."/>
            <person name="Twardziok S.O."/>
            <person name="Deal K.R."/>
            <person name="Huo N."/>
            <person name="Zhu T."/>
            <person name="Wang L."/>
            <person name="Wang Y."/>
            <person name="McGuire P.E."/>
            <person name="Liu S."/>
            <person name="Long H."/>
            <person name="Ramasamy R.K."/>
            <person name="Rodriguez J.C."/>
            <person name="Van S.L."/>
            <person name="Yuan L."/>
            <person name="Wang Z."/>
            <person name="Xia Z."/>
            <person name="Xiao L."/>
            <person name="Anderson O.D."/>
            <person name="Ouyang S."/>
            <person name="Liang Y."/>
            <person name="Zimin A.V."/>
            <person name="Pertea G."/>
            <person name="Qi P."/>
            <person name="Bennetzen J.L."/>
            <person name="Dai X."/>
            <person name="Dawson M.W."/>
            <person name="Muller H.G."/>
            <person name="Kugler K."/>
            <person name="Rivarola-Duarte L."/>
            <person name="Spannagl M."/>
            <person name="Mayer K.F.X."/>
            <person name="Lu F.H."/>
            <person name="Bevan M.W."/>
            <person name="Leroy P."/>
            <person name="Li P."/>
            <person name="You F.M."/>
            <person name="Sun Q."/>
            <person name="Liu Z."/>
            <person name="Lyons E."/>
            <person name="Wicker T."/>
            <person name="Salzberg S.L."/>
            <person name="Devos K.M."/>
            <person name="Dvorak J."/>
        </authorList>
    </citation>
    <scope>NUCLEOTIDE SEQUENCE [LARGE SCALE GENOMIC DNA]</scope>
    <source>
        <strain evidence="4">cv. AL8/78</strain>
    </source>
</reference>
<protein>
    <recommendedName>
        <fullName evidence="3">Stalled ribosome sensor GCN1-like N-terminal domain-containing protein</fullName>
    </recommendedName>
</protein>
<reference evidence="5" key="1">
    <citation type="journal article" date="2014" name="Science">
        <title>Ancient hybridizations among the ancestral genomes of bread wheat.</title>
        <authorList>
            <consortium name="International Wheat Genome Sequencing Consortium,"/>
            <person name="Marcussen T."/>
            <person name="Sandve S.R."/>
            <person name="Heier L."/>
            <person name="Spannagl M."/>
            <person name="Pfeifer M."/>
            <person name="Jakobsen K.S."/>
            <person name="Wulff B.B."/>
            <person name="Steuernagel B."/>
            <person name="Mayer K.F."/>
            <person name="Olsen O.A."/>
        </authorList>
    </citation>
    <scope>NUCLEOTIDE SEQUENCE [LARGE SCALE GENOMIC DNA]</scope>
    <source>
        <strain evidence="5">cv. AL8/78</strain>
    </source>
</reference>
<keyword evidence="2" id="KW-0677">Repeat</keyword>
<evidence type="ECO:0000256" key="2">
    <source>
        <dbReference type="ARBA" id="ARBA00022737"/>
    </source>
</evidence>
<evidence type="ECO:0000256" key="1">
    <source>
        <dbReference type="ARBA" id="ARBA00007366"/>
    </source>
</evidence>
<dbReference type="InterPro" id="IPR016024">
    <property type="entry name" value="ARM-type_fold"/>
</dbReference>
<dbReference type="SUPFAM" id="SSF48371">
    <property type="entry name" value="ARM repeat"/>
    <property type="match status" value="1"/>
</dbReference>
<dbReference type="EnsemblPlants" id="AET4Gv20109000.13">
    <property type="protein sequence ID" value="AET4Gv20109000.13"/>
    <property type="gene ID" value="AET4Gv20109000"/>
</dbReference>
<keyword evidence="5" id="KW-1185">Reference proteome</keyword>
<feature type="domain" description="Stalled ribosome sensor GCN1-like N-terminal" evidence="3">
    <location>
        <begin position="212"/>
        <end position="345"/>
    </location>
</feature>
<evidence type="ECO:0000313" key="5">
    <source>
        <dbReference type="Proteomes" id="UP000015105"/>
    </source>
</evidence>
<dbReference type="PANTHER" id="PTHR23346:SF7">
    <property type="entry name" value="STALLED RIBOSOME SENSOR GCN1"/>
    <property type="match status" value="1"/>
</dbReference>
<dbReference type="Gramene" id="AET4Gv20109000.13">
    <property type="protein sequence ID" value="AET4Gv20109000.13"/>
    <property type="gene ID" value="AET4Gv20109000"/>
</dbReference>